<keyword evidence="3" id="KW-1185">Reference proteome</keyword>
<dbReference type="Proteomes" id="UP000295325">
    <property type="component" value="Unassembled WGS sequence"/>
</dbReference>
<evidence type="ECO:0000313" key="3">
    <source>
        <dbReference type="Proteomes" id="UP000295325"/>
    </source>
</evidence>
<keyword evidence="2" id="KW-0689">Ribosomal protein</keyword>
<protein>
    <submittedName>
        <fullName evidence="2">Ribosomal protein L7Ae-like RNA K-turn-binding protein</fullName>
    </submittedName>
</protein>
<dbReference type="InterPro" id="IPR029064">
    <property type="entry name" value="Ribosomal_eL30-like_sf"/>
</dbReference>
<dbReference type="SUPFAM" id="SSF55315">
    <property type="entry name" value="L30e-like"/>
    <property type="match status" value="1"/>
</dbReference>
<dbReference type="Pfam" id="PF01248">
    <property type="entry name" value="Ribosomal_L7Ae"/>
    <property type="match status" value="1"/>
</dbReference>
<dbReference type="GO" id="GO:0005840">
    <property type="term" value="C:ribosome"/>
    <property type="evidence" value="ECO:0007669"/>
    <property type="project" value="UniProtKB-KW"/>
</dbReference>
<comment type="caution">
    <text evidence="2">The sequence shown here is derived from an EMBL/GenBank/DDBJ whole genome shotgun (WGS) entry which is preliminary data.</text>
</comment>
<dbReference type="InterPro" id="IPR004038">
    <property type="entry name" value="Ribosomal_eL8/eL30/eS12/Gad45"/>
</dbReference>
<gene>
    <name evidence="2" type="ORF">EDD71_10651</name>
</gene>
<dbReference type="Gene3D" id="3.30.1330.30">
    <property type="match status" value="1"/>
</dbReference>
<proteinExistence type="predicted"/>
<accession>A0A4R7KRY4</accession>
<name>A0A4R7KRY4_9CLOT</name>
<dbReference type="EMBL" id="SOAZ01000006">
    <property type="protein sequence ID" value="TDT61567.1"/>
    <property type="molecule type" value="Genomic_DNA"/>
</dbReference>
<sequence length="109" mass="11868">MGNNLYSFIGLMKKSGRLSSGDDAVEYDIKKGKSRLIIIAEDASENTKKRFVDSARYRGIPFVYFGTKEHLGSHIGKSSTAVLSVNDDGFANAFVKKMNDNGGADIVKS</sequence>
<evidence type="ECO:0000259" key="1">
    <source>
        <dbReference type="Pfam" id="PF01248"/>
    </source>
</evidence>
<evidence type="ECO:0000313" key="2">
    <source>
        <dbReference type="EMBL" id="TDT61567.1"/>
    </source>
</evidence>
<dbReference type="AlphaFoldDB" id="A0A4R7KRY4"/>
<keyword evidence="2" id="KW-0687">Ribonucleoprotein</keyword>
<reference evidence="2 3" key="1">
    <citation type="submission" date="2019-03" db="EMBL/GenBank/DDBJ databases">
        <title>Genomic Encyclopedia of Type Strains, Phase IV (KMG-IV): sequencing the most valuable type-strain genomes for metagenomic binning, comparative biology and taxonomic classification.</title>
        <authorList>
            <person name="Goeker M."/>
        </authorList>
    </citation>
    <scope>NUCLEOTIDE SEQUENCE [LARGE SCALE GENOMIC DNA]</scope>
    <source>
        <strain evidence="2 3">DSM 24455</strain>
    </source>
</reference>
<dbReference type="RefSeq" id="WP_133627677.1">
    <property type="nucleotide sequence ID" value="NZ_SOAZ01000006.1"/>
</dbReference>
<organism evidence="2 3">
    <name type="scientific">Fonticella tunisiensis</name>
    <dbReference type="NCBI Taxonomy" id="1096341"/>
    <lineage>
        <taxon>Bacteria</taxon>
        <taxon>Bacillati</taxon>
        <taxon>Bacillota</taxon>
        <taxon>Clostridia</taxon>
        <taxon>Eubacteriales</taxon>
        <taxon>Clostridiaceae</taxon>
        <taxon>Fonticella</taxon>
    </lineage>
</organism>
<feature type="domain" description="Ribosomal protein eL8/eL30/eS12/Gadd45" evidence="1">
    <location>
        <begin position="5"/>
        <end position="92"/>
    </location>
</feature>
<dbReference type="OrthoDB" id="9794863at2"/>